<dbReference type="GO" id="GO:0003824">
    <property type="term" value="F:catalytic activity"/>
    <property type="evidence" value="ECO:0007669"/>
    <property type="project" value="InterPro"/>
</dbReference>
<name>A0A212K810_9BACT</name>
<gene>
    <name evidence="1" type="ORF">KL86DYS1_31749</name>
</gene>
<dbReference type="InterPro" id="IPR039556">
    <property type="entry name" value="ICL/PEPM"/>
</dbReference>
<dbReference type="EMBL" id="FLUM01000003">
    <property type="protein sequence ID" value="SBW07748.1"/>
    <property type="molecule type" value="Genomic_DNA"/>
</dbReference>
<dbReference type="CDD" id="cd00377">
    <property type="entry name" value="ICL_PEPM"/>
    <property type="match status" value="1"/>
</dbReference>
<dbReference type="AlphaFoldDB" id="A0A212K810"/>
<dbReference type="Pfam" id="PF13714">
    <property type="entry name" value="PEP_mutase"/>
    <property type="match status" value="1"/>
</dbReference>
<reference evidence="1" key="1">
    <citation type="submission" date="2016-04" db="EMBL/GenBank/DDBJ databases">
        <authorList>
            <person name="Evans L.H."/>
            <person name="Alamgir A."/>
            <person name="Owens N."/>
            <person name="Weber N.D."/>
            <person name="Virtaneva K."/>
            <person name="Barbian K."/>
            <person name="Babar A."/>
            <person name="Rosenke K."/>
        </authorList>
    </citation>
    <scope>NUCLEOTIDE SEQUENCE</scope>
    <source>
        <strain evidence="1">86-1</strain>
    </source>
</reference>
<evidence type="ECO:0008006" key="2">
    <source>
        <dbReference type="Google" id="ProtNLM"/>
    </source>
</evidence>
<evidence type="ECO:0000313" key="1">
    <source>
        <dbReference type="EMBL" id="SBW07748.1"/>
    </source>
</evidence>
<sequence>MDNNTEYFRQLHYLSSPLLIGNVWNVQSAKVYEKSGFKAIATTSAGIANSLGYDDGEEISFEEYLYVVKRIRQCVDLPLSVDIEGGFSADSRRIFENILKLHELGVVGINIEDSYIIDRKRVIANKEIFVQKIGAVIKLLHQHQIDIFVNIRCDSFLLKLPNAIDDAKARIDLYKELRIDGLFFPYLDRIENIKEITQCTDLPVNVMYTPNLPNLDTLKALNIKRISTGNLLNKQVYTQLEKEIKEILK</sequence>
<dbReference type="InterPro" id="IPR040442">
    <property type="entry name" value="Pyrv_kinase-like_dom_sf"/>
</dbReference>
<organism evidence="1">
    <name type="scientific">uncultured Dysgonomonas sp</name>
    <dbReference type="NCBI Taxonomy" id="206096"/>
    <lineage>
        <taxon>Bacteria</taxon>
        <taxon>Pseudomonadati</taxon>
        <taxon>Bacteroidota</taxon>
        <taxon>Bacteroidia</taxon>
        <taxon>Bacteroidales</taxon>
        <taxon>Dysgonomonadaceae</taxon>
        <taxon>Dysgonomonas</taxon>
        <taxon>environmental samples</taxon>
    </lineage>
</organism>
<dbReference type="Gene3D" id="3.20.20.60">
    <property type="entry name" value="Phosphoenolpyruvate-binding domains"/>
    <property type="match status" value="1"/>
</dbReference>
<proteinExistence type="predicted"/>
<dbReference type="InterPro" id="IPR015813">
    <property type="entry name" value="Pyrv/PenolPyrv_kinase-like_dom"/>
</dbReference>
<dbReference type="RefSeq" id="WP_296944910.1">
    <property type="nucleotide sequence ID" value="NZ_LT599032.1"/>
</dbReference>
<protein>
    <recommendedName>
        <fullName evidence="2">Carboxyvinyl-carboxyphosphonate phosphorylmutase</fullName>
    </recommendedName>
</protein>
<dbReference type="PANTHER" id="PTHR42905">
    <property type="entry name" value="PHOSPHOENOLPYRUVATE CARBOXYLASE"/>
    <property type="match status" value="1"/>
</dbReference>
<dbReference type="SUPFAM" id="SSF51621">
    <property type="entry name" value="Phosphoenolpyruvate/pyruvate domain"/>
    <property type="match status" value="1"/>
</dbReference>
<accession>A0A212K810</accession>
<dbReference type="PANTHER" id="PTHR42905:SF16">
    <property type="entry name" value="CARBOXYPHOSPHONOENOLPYRUVATE PHOSPHONOMUTASE-LIKE PROTEIN (AFU_ORTHOLOGUE AFUA_5G07230)"/>
    <property type="match status" value="1"/>
</dbReference>